<dbReference type="Gene3D" id="3.30.420.40">
    <property type="match status" value="2"/>
</dbReference>
<protein>
    <submittedName>
        <fullName evidence="3">Sugar kinase</fullName>
    </submittedName>
</protein>
<dbReference type="AlphaFoldDB" id="A0A6V8KVG8"/>
<organism evidence="3 4">
    <name type="scientific">Phytohabitans rumicis</name>
    <dbReference type="NCBI Taxonomy" id="1076125"/>
    <lineage>
        <taxon>Bacteria</taxon>
        <taxon>Bacillati</taxon>
        <taxon>Actinomycetota</taxon>
        <taxon>Actinomycetes</taxon>
        <taxon>Micromonosporales</taxon>
        <taxon>Micromonosporaceae</taxon>
    </lineage>
</organism>
<evidence type="ECO:0000313" key="3">
    <source>
        <dbReference type="EMBL" id="GFJ87824.1"/>
    </source>
</evidence>
<keyword evidence="2" id="KW-1133">Transmembrane helix</keyword>
<keyword evidence="2" id="KW-0812">Transmembrane</keyword>
<dbReference type="InterPro" id="IPR000600">
    <property type="entry name" value="ROK"/>
</dbReference>
<dbReference type="InterPro" id="IPR043129">
    <property type="entry name" value="ATPase_NBD"/>
</dbReference>
<dbReference type="CDD" id="cd23763">
    <property type="entry name" value="ASKHA_ATPase_ROK"/>
    <property type="match status" value="1"/>
</dbReference>
<dbReference type="RefSeq" id="WP_173074926.1">
    <property type="nucleotide sequence ID" value="NZ_BAABJB010000029.1"/>
</dbReference>
<comment type="similarity">
    <text evidence="1">Belongs to the ROK (NagC/XylR) family.</text>
</comment>
<dbReference type="EMBL" id="BLPG01000001">
    <property type="protein sequence ID" value="GFJ87824.1"/>
    <property type="molecule type" value="Genomic_DNA"/>
</dbReference>
<dbReference type="InterPro" id="IPR036390">
    <property type="entry name" value="WH_DNA-bd_sf"/>
</dbReference>
<dbReference type="Proteomes" id="UP000482960">
    <property type="component" value="Unassembled WGS sequence"/>
</dbReference>
<evidence type="ECO:0000256" key="1">
    <source>
        <dbReference type="ARBA" id="ARBA00006479"/>
    </source>
</evidence>
<dbReference type="SUPFAM" id="SSF46785">
    <property type="entry name" value="Winged helix' DNA-binding domain"/>
    <property type="match status" value="1"/>
</dbReference>
<keyword evidence="3" id="KW-0418">Kinase</keyword>
<dbReference type="PANTHER" id="PTHR18964">
    <property type="entry name" value="ROK (REPRESSOR, ORF, KINASE) FAMILY"/>
    <property type="match status" value="1"/>
</dbReference>
<keyword evidence="4" id="KW-1185">Reference proteome</keyword>
<reference evidence="3 4" key="1">
    <citation type="submission" date="2020-03" db="EMBL/GenBank/DDBJ databases">
        <title>Whole genome shotgun sequence of Phytohabitans rumicis NBRC 108638.</title>
        <authorList>
            <person name="Komaki H."/>
            <person name="Tamura T."/>
        </authorList>
    </citation>
    <scope>NUCLEOTIDE SEQUENCE [LARGE SCALE GENOMIC DNA]</scope>
    <source>
        <strain evidence="3 4">NBRC 108638</strain>
    </source>
</reference>
<dbReference type="PANTHER" id="PTHR18964:SF173">
    <property type="entry name" value="GLUCOKINASE"/>
    <property type="match status" value="1"/>
</dbReference>
<keyword evidence="2" id="KW-0472">Membrane</keyword>
<name>A0A6V8KVG8_9ACTN</name>
<proteinExistence type="inferred from homology"/>
<sequence>MYQVLSLLRDEGPMSRTELADRLDLSRPRLGVEIGRMTAAGKVRQTGPAPSHGGRRPALIELDPHIRFAAIDLGLTSIDVEITDGSLRPVASYSEPADAARGPRPMLTRVDEILASFKTDGVYERLSAIGIGMPARVRVHGGLPISPSLPVWDRYPLCESLGRQHGCPVAVDEGVRVMAIGERHAGVEGPVDNQLFVKIDTDIGCGIHVGGEVYRGPDGRAGDIGHIQVDPHGPVCSCGNTGCLAAVLSSLTAKDIARGAAEGDLTSINLIREGARRLGTVLAMLVNFLNPSMIVIGGGVAGLGTLMLAEIRGAVYRRSSPLATGNLPVVLSQLGPRAGVVGAAVLASEVAFGAPMVMQRPTPSGRSVPWNVDVVWGCADAVRS</sequence>
<keyword evidence="3" id="KW-0808">Transferase</keyword>
<accession>A0A6V8KVG8</accession>
<dbReference type="Gene3D" id="1.10.10.10">
    <property type="entry name" value="Winged helix-like DNA-binding domain superfamily/Winged helix DNA-binding domain"/>
    <property type="match status" value="1"/>
</dbReference>
<dbReference type="SUPFAM" id="SSF53067">
    <property type="entry name" value="Actin-like ATPase domain"/>
    <property type="match status" value="1"/>
</dbReference>
<dbReference type="Pfam" id="PF00480">
    <property type="entry name" value="ROK"/>
    <property type="match status" value="1"/>
</dbReference>
<evidence type="ECO:0000256" key="2">
    <source>
        <dbReference type="SAM" id="Phobius"/>
    </source>
</evidence>
<gene>
    <name evidence="3" type="ORF">Prum_014660</name>
</gene>
<dbReference type="InterPro" id="IPR036388">
    <property type="entry name" value="WH-like_DNA-bd_sf"/>
</dbReference>
<evidence type="ECO:0000313" key="4">
    <source>
        <dbReference type="Proteomes" id="UP000482960"/>
    </source>
</evidence>
<dbReference type="GO" id="GO:0016301">
    <property type="term" value="F:kinase activity"/>
    <property type="evidence" value="ECO:0007669"/>
    <property type="project" value="UniProtKB-KW"/>
</dbReference>
<feature type="transmembrane region" description="Helical" evidence="2">
    <location>
        <begin position="288"/>
        <end position="309"/>
    </location>
</feature>
<comment type="caution">
    <text evidence="3">The sequence shown here is derived from an EMBL/GenBank/DDBJ whole genome shotgun (WGS) entry which is preliminary data.</text>
</comment>
<reference evidence="3 4" key="2">
    <citation type="submission" date="2020-03" db="EMBL/GenBank/DDBJ databases">
        <authorList>
            <person name="Ichikawa N."/>
            <person name="Kimura A."/>
            <person name="Kitahashi Y."/>
            <person name="Uohara A."/>
        </authorList>
    </citation>
    <scope>NUCLEOTIDE SEQUENCE [LARGE SCALE GENOMIC DNA]</scope>
    <source>
        <strain evidence="3 4">NBRC 108638</strain>
    </source>
</reference>